<name>A0A7S4CTR7_9EUGL</name>
<dbReference type="InterPro" id="IPR021838">
    <property type="entry name" value="DUF3431"/>
</dbReference>
<gene>
    <name evidence="1" type="ORF">EGYM00163_LOCUS17342</name>
</gene>
<sequence length="158" mass="18847">MNQLAGRGLKEVHPGIRRLAQAWDAENFTLANDWIDNLNAGKLKTYCCQQFAVSRATIQRWPRQFYQILLDLLLDPRGRQPGFAAEGWWGMRKEYWGAIVMEHLWHTVWGADFTMRQYERADYCRYFRAEDRGGPCHPEYKFCAEWIYHLKEDCPRQK</sequence>
<dbReference type="AlphaFoldDB" id="A0A7S4CTR7"/>
<evidence type="ECO:0000313" key="1">
    <source>
        <dbReference type="EMBL" id="CAE0806216.1"/>
    </source>
</evidence>
<accession>A0A7S4CTR7</accession>
<dbReference type="EMBL" id="HBJA01048996">
    <property type="protein sequence ID" value="CAE0806216.1"/>
    <property type="molecule type" value="Transcribed_RNA"/>
</dbReference>
<organism evidence="1">
    <name type="scientific">Eutreptiella gymnastica</name>
    <dbReference type="NCBI Taxonomy" id="73025"/>
    <lineage>
        <taxon>Eukaryota</taxon>
        <taxon>Discoba</taxon>
        <taxon>Euglenozoa</taxon>
        <taxon>Euglenida</taxon>
        <taxon>Spirocuta</taxon>
        <taxon>Euglenophyceae</taxon>
        <taxon>Eutreptiales</taxon>
        <taxon>Eutreptiaceae</taxon>
        <taxon>Eutreptiella</taxon>
    </lineage>
</organism>
<protein>
    <submittedName>
        <fullName evidence="1">Uncharacterized protein</fullName>
    </submittedName>
</protein>
<reference evidence="1" key="1">
    <citation type="submission" date="2021-01" db="EMBL/GenBank/DDBJ databases">
        <authorList>
            <person name="Corre E."/>
            <person name="Pelletier E."/>
            <person name="Niang G."/>
            <person name="Scheremetjew M."/>
            <person name="Finn R."/>
            <person name="Kale V."/>
            <person name="Holt S."/>
            <person name="Cochrane G."/>
            <person name="Meng A."/>
            <person name="Brown T."/>
            <person name="Cohen L."/>
        </authorList>
    </citation>
    <scope>NUCLEOTIDE SEQUENCE</scope>
    <source>
        <strain evidence="1">CCMP1594</strain>
    </source>
</reference>
<dbReference type="Pfam" id="PF11913">
    <property type="entry name" value="DUF3431"/>
    <property type="match status" value="1"/>
</dbReference>
<proteinExistence type="predicted"/>